<keyword evidence="2" id="KW-1185">Reference proteome</keyword>
<organism evidence="1 2">
    <name type="scientific">Halocaridina rubra</name>
    <name type="common">Hawaiian red shrimp</name>
    <dbReference type="NCBI Taxonomy" id="373956"/>
    <lineage>
        <taxon>Eukaryota</taxon>
        <taxon>Metazoa</taxon>
        <taxon>Ecdysozoa</taxon>
        <taxon>Arthropoda</taxon>
        <taxon>Crustacea</taxon>
        <taxon>Multicrustacea</taxon>
        <taxon>Malacostraca</taxon>
        <taxon>Eumalacostraca</taxon>
        <taxon>Eucarida</taxon>
        <taxon>Decapoda</taxon>
        <taxon>Pleocyemata</taxon>
        <taxon>Caridea</taxon>
        <taxon>Atyoidea</taxon>
        <taxon>Atyidae</taxon>
        <taxon>Halocaridina</taxon>
    </lineage>
</organism>
<feature type="non-terminal residue" evidence="1">
    <location>
        <position position="1"/>
    </location>
</feature>
<protein>
    <submittedName>
        <fullName evidence="1">Uncharacterized protein</fullName>
    </submittedName>
</protein>
<name>A0AAN9A5D8_HALRR</name>
<sequence length="55" mass="6592">ICPKDDSAPSLPFALPNHAFVAAHRWKIQKTTFILFKRKYNWQYDFSFFNVCLLR</sequence>
<dbReference type="Proteomes" id="UP001381693">
    <property type="component" value="Unassembled WGS sequence"/>
</dbReference>
<gene>
    <name evidence="1" type="ORF">SK128_023451</name>
</gene>
<evidence type="ECO:0000313" key="2">
    <source>
        <dbReference type="Proteomes" id="UP001381693"/>
    </source>
</evidence>
<evidence type="ECO:0000313" key="1">
    <source>
        <dbReference type="EMBL" id="KAK7081321.1"/>
    </source>
</evidence>
<accession>A0AAN9A5D8</accession>
<dbReference type="EMBL" id="JAXCGZ010005308">
    <property type="protein sequence ID" value="KAK7081321.1"/>
    <property type="molecule type" value="Genomic_DNA"/>
</dbReference>
<comment type="caution">
    <text evidence="1">The sequence shown here is derived from an EMBL/GenBank/DDBJ whole genome shotgun (WGS) entry which is preliminary data.</text>
</comment>
<dbReference type="AlphaFoldDB" id="A0AAN9A5D8"/>
<feature type="non-terminal residue" evidence="1">
    <location>
        <position position="55"/>
    </location>
</feature>
<reference evidence="1 2" key="1">
    <citation type="submission" date="2023-11" db="EMBL/GenBank/DDBJ databases">
        <title>Halocaridina rubra genome assembly.</title>
        <authorList>
            <person name="Smith C."/>
        </authorList>
    </citation>
    <scope>NUCLEOTIDE SEQUENCE [LARGE SCALE GENOMIC DNA]</scope>
    <source>
        <strain evidence="1">EP-1</strain>
        <tissue evidence="1">Whole</tissue>
    </source>
</reference>
<proteinExistence type="predicted"/>